<dbReference type="Proteomes" id="UP000304953">
    <property type="component" value="Unassembled WGS sequence"/>
</dbReference>
<evidence type="ECO:0000313" key="2">
    <source>
        <dbReference type="Proteomes" id="UP000304953"/>
    </source>
</evidence>
<accession>A0AC61RXQ3</accession>
<evidence type="ECO:0000313" key="1">
    <source>
        <dbReference type="EMBL" id="TGY96609.1"/>
    </source>
</evidence>
<sequence>MAKQSRAQGQKPMSKKEKKNKRRKRKIIIVIIELLILLGVLAWIWVNGKMDKLNTDVSFKGQDVRVELPEETQEVLVEYTTIALFGLDNREENSYSRGNSDVIMVARIDKETKEVRLVSVYRDTFLKMADLNNTDAYSKANAAYAMGGPEQAVRMLNTNLDLDIQEYVSFDFSAVAEAVDILGGVEVEITNEEAGHLNNYCVETSKVTGKDYTPLPGAGTYNLNGVQAVSYGRIRYTIGDDFKRTERQRLVVEKMVDKALASDMSTINELIDVVFPKIKTSLSKAEILSLAKDAFNYKMGDNAGFPFDRENEVVSISYQKGSQDCVIPADLASNVKQLHDFLYGTTSYQVTDSVQSISDEIVYRTGVRAKKD</sequence>
<keyword evidence="2" id="KW-1185">Reference proteome</keyword>
<dbReference type="EMBL" id="SRYA01000014">
    <property type="protein sequence ID" value="TGY96609.1"/>
    <property type="molecule type" value="Genomic_DNA"/>
</dbReference>
<protein>
    <submittedName>
        <fullName evidence="1">LytR family transcriptional regulator</fullName>
    </submittedName>
</protein>
<proteinExistence type="predicted"/>
<gene>
    <name evidence="1" type="ORF">E5329_08575</name>
</gene>
<comment type="caution">
    <text evidence="1">The sequence shown here is derived from an EMBL/GenBank/DDBJ whole genome shotgun (WGS) entry which is preliminary data.</text>
</comment>
<reference evidence="1" key="1">
    <citation type="submission" date="2019-04" db="EMBL/GenBank/DDBJ databases">
        <title>Microbes associate with the intestines of laboratory mice.</title>
        <authorList>
            <person name="Navarre W."/>
            <person name="Wong E."/>
            <person name="Huang K."/>
            <person name="Tropini C."/>
            <person name="Ng K."/>
            <person name="Yu B."/>
        </authorList>
    </citation>
    <scope>NUCLEOTIDE SEQUENCE</scope>
    <source>
        <strain evidence="1">NM01_1-7b</strain>
    </source>
</reference>
<organism evidence="1 2">
    <name type="scientific">Petralouisia muris</name>
    <dbReference type="NCBI Taxonomy" id="3032872"/>
    <lineage>
        <taxon>Bacteria</taxon>
        <taxon>Bacillati</taxon>
        <taxon>Bacillota</taxon>
        <taxon>Clostridia</taxon>
        <taxon>Lachnospirales</taxon>
        <taxon>Lachnospiraceae</taxon>
        <taxon>Petralouisia</taxon>
    </lineage>
</organism>
<name>A0AC61RXQ3_9FIRM</name>